<accession>A0ACA9P3M9</accession>
<dbReference type="Proteomes" id="UP000789920">
    <property type="component" value="Unassembled WGS sequence"/>
</dbReference>
<reference evidence="1" key="1">
    <citation type="submission" date="2021-06" db="EMBL/GenBank/DDBJ databases">
        <authorList>
            <person name="Kallberg Y."/>
            <person name="Tangrot J."/>
            <person name="Rosling A."/>
        </authorList>
    </citation>
    <scope>NUCLEOTIDE SEQUENCE</scope>
    <source>
        <strain evidence="1">MA461A</strain>
    </source>
</reference>
<name>A0ACA9P3M9_9GLOM</name>
<protein>
    <submittedName>
        <fullName evidence="1">24813_t:CDS:1</fullName>
    </submittedName>
</protein>
<sequence>AQQGGRANACFIVLARNSDLNYVEHSMNQLEDRFNHKYNYPYVFLNDEPFTQLFINFTSAIAKAKASY</sequence>
<proteinExistence type="predicted"/>
<dbReference type="EMBL" id="CAJVQC010017693">
    <property type="protein sequence ID" value="CAG8687474.1"/>
    <property type="molecule type" value="Genomic_DNA"/>
</dbReference>
<keyword evidence="2" id="KW-1185">Reference proteome</keyword>
<comment type="caution">
    <text evidence="1">The sequence shown here is derived from an EMBL/GenBank/DDBJ whole genome shotgun (WGS) entry which is preliminary data.</text>
</comment>
<feature type="non-terminal residue" evidence="1">
    <location>
        <position position="1"/>
    </location>
</feature>
<feature type="non-terminal residue" evidence="1">
    <location>
        <position position="68"/>
    </location>
</feature>
<evidence type="ECO:0000313" key="1">
    <source>
        <dbReference type="EMBL" id="CAG8687474.1"/>
    </source>
</evidence>
<organism evidence="1 2">
    <name type="scientific">Racocetra persica</name>
    <dbReference type="NCBI Taxonomy" id="160502"/>
    <lineage>
        <taxon>Eukaryota</taxon>
        <taxon>Fungi</taxon>
        <taxon>Fungi incertae sedis</taxon>
        <taxon>Mucoromycota</taxon>
        <taxon>Glomeromycotina</taxon>
        <taxon>Glomeromycetes</taxon>
        <taxon>Diversisporales</taxon>
        <taxon>Gigasporaceae</taxon>
        <taxon>Racocetra</taxon>
    </lineage>
</organism>
<evidence type="ECO:0000313" key="2">
    <source>
        <dbReference type="Proteomes" id="UP000789920"/>
    </source>
</evidence>
<gene>
    <name evidence="1" type="ORF">RPERSI_LOCUS9368</name>
</gene>